<dbReference type="InterPro" id="IPR010719">
    <property type="entry name" value="MnmM_MeTrfase"/>
</dbReference>
<dbReference type="Pfam" id="PF06962">
    <property type="entry name" value="rRNA_methylase"/>
    <property type="match status" value="1"/>
</dbReference>
<dbReference type="AlphaFoldDB" id="A0A5C1AC54"/>
<protein>
    <submittedName>
        <fullName evidence="1">Methyltransferase domain-containing protein</fullName>
    </submittedName>
</protein>
<proteinExistence type="predicted"/>
<organism evidence="1 2">
    <name type="scientific">Limnoglobus roseus</name>
    <dbReference type="NCBI Taxonomy" id="2598579"/>
    <lineage>
        <taxon>Bacteria</taxon>
        <taxon>Pseudomonadati</taxon>
        <taxon>Planctomycetota</taxon>
        <taxon>Planctomycetia</taxon>
        <taxon>Gemmatales</taxon>
        <taxon>Gemmataceae</taxon>
        <taxon>Limnoglobus</taxon>
    </lineage>
</organism>
<dbReference type="RefSeq" id="WP_218575400.1">
    <property type="nucleotide sequence ID" value="NZ_CP042425.1"/>
</dbReference>
<keyword evidence="1" id="KW-0489">Methyltransferase</keyword>
<dbReference type="InterPro" id="IPR029063">
    <property type="entry name" value="SAM-dependent_MTases_sf"/>
</dbReference>
<dbReference type="GO" id="GO:0032259">
    <property type="term" value="P:methylation"/>
    <property type="evidence" value="ECO:0007669"/>
    <property type="project" value="UniProtKB-KW"/>
</dbReference>
<name>A0A5C1AC54_9BACT</name>
<dbReference type="PANTHER" id="PTHR35276">
    <property type="entry name" value="S-ADENOSYL-L-METHIONINE-DEPENDENT METHYLTRANSFERASES SUPERFAMILY PROTEIN"/>
    <property type="match status" value="1"/>
</dbReference>
<dbReference type="EMBL" id="CP042425">
    <property type="protein sequence ID" value="QEL16959.1"/>
    <property type="molecule type" value="Genomic_DNA"/>
</dbReference>
<reference evidence="2" key="1">
    <citation type="submission" date="2019-08" db="EMBL/GenBank/DDBJ databases">
        <title>Limnoglobus roseus gen. nov., sp. nov., a novel freshwater planctomycete with a giant genome from the family Gemmataceae.</title>
        <authorList>
            <person name="Kulichevskaya I.S."/>
            <person name="Naumoff D.G."/>
            <person name="Miroshnikov K."/>
            <person name="Ivanova A."/>
            <person name="Philippov D.A."/>
            <person name="Hakobyan A."/>
            <person name="Rijpstra I.C."/>
            <person name="Sinninghe Damste J.S."/>
            <person name="Liesack W."/>
            <person name="Dedysh S.N."/>
        </authorList>
    </citation>
    <scope>NUCLEOTIDE SEQUENCE [LARGE SCALE GENOMIC DNA]</scope>
    <source>
        <strain evidence="2">PX52</strain>
    </source>
</reference>
<sequence length="187" mass="20108">MDFTLLAHQIVCEYLRPGEIAIDATVGNGHDAKFLAELVGPTGRVYGFDVQPAAIARAEEMLAGCPTVSLFLADHAEMAGRLPADLWERVGAVMFNLGYLPRGDRTISTSTASTVRACDDALSLLRPGGVLTVMAYRGHPGGREETEAVRACFRRLPAKEFAFQETPASAVPTCPVLFVVRKLGIMS</sequence>
<dbReference type="Proteomes" id="UP000324974">
    <property type="component" value="Chromosome"/>
</dbReference>
<dbReference type="GO" id="GO:0008168">
    <property type="term" value="F:methyltransferase activity"/>
    <property type="evidence" value="ECO:0007669"/>
    <property type="project" value="UniProtKB-KW"/>
</dbReference>
<keyword evidence="1" id="KW-0808">Transferase</keyword>
<evidence type="ECO:0000313" key="1">
    <source>
        <dbReference type="EMBL" id="QEL16959.1"/>
    </source>
</evidence>
<dbReference type="SUPFAM" id="SSF53335">
    <property type="entry name" value="S-adenosyl-L-methionine-dependent methyltransferases"/>
    <property type="match status" value="1"/>
</dbReference>
<gene>
    <name evidence="1" type="ORF">PX52LOC_03935</name>
</gene>
<dbReference type="Gene3D" id="3.40.50.150">
    <property type="entry name" value="Vaccinia Virus protein VP39"/>
    <property type="match status" value="1"/>
</dbReference>
<accession>A0A5C1AC54</accession>
<evidence type="ECO:0000313" key="2">
    <source>
        <dbReference type="Proteomes" id="UP000324974"/>
    </source>
</evidence>
<keyword evidence="2" id="KW-1185">Reference proteome</keyword>
<dbReference type="KEGG" id="lrs:PX52LOC_03935"/>
<dbReference type="PANTHER" id="PTHR35276:SF1">
    <property type="entry name" value="TRNA (MNM(5)S(2)U34)-METHYLTRANSFERASE, CHLOROPLASTIC"/>
    <property type="match status" value="1"/>
</dbReference>